<protein>
    <submittedName>
        <fullName evidence="1">Uncharacterized protein</fullName>
    </submittedName>
</protein>
<accession>R0HS26</accession>
<sequence length="121" mass="14094">MQTVIVREKPLSPEEPTRGLKRVVMSSTSLDLNHELTLPSKRVKRVPIKFRSTPNEKSKGPEAVHDVYSPFQKVEAARRKKFLAKLESYRRKEYCIDGHPVKKSFFAEIYTPQNWVDTPHM</sequence>
<keyword evidence="2" id="KW-1185">Reference proteome</keyword>
<name>R0HS26_9BRAS</name>
<dbReference type="EMBL" id="KB870808">
    <property type="protein sequence ID" value="EOA28145.1"/>
    <property type="molecule type" value="Genomic_DNA"/>
</dbReference>
<proteinExistence type="predicted"/>
<evidence type="ECO:0000313" key="1">
    <source>
        <dbReference type="EMBL" id="EOA28145.1"/>
    </source>
</evidence>
<reference evidence="2" key="1">
    <citation type="journal article" date="2013" name="Nat. Genet.">
        <title>The Capsella rubella genome and the genomic consequences of rapid mating system evolution.</title>
        <authorList>
            <person name="Slotte T."/>
            <person name="Hazzouri K.M."/>
            <person name="Agren J.A."/>
            <person name="Koenig D."/>
            <person name="Maumus F."/>
            <person name="Guo Y.L."/>
            <person name="Steige K."/>
            <person name="Platts A.E."/>
            <person name="Escobar J.S."/>
            <person name="Newman L.K."/>
            <person name="Wang W."/>
            <person name="Mandakova T."/>
            <person name="Vello E."/>
            <person name="Smith L.M."/>
            <person name="Henz S.R."/>
            <person name="Steffen J."/>
            <person name="Takuno S."/>
            <person name="Brandvain Y."/>
            <person name="Coop G."/>
            <person name="Andolfatto P."/>
            <person name="Hu T.T."/>
            <person name="Blanchette M."/>
            <person name="Clark R.M."/>
            <person name="Quesneville H."/>
            <person name="Nordborg M."/>
            <person name="Gaut B.S."/>
            <person name="Lysak M.A."/>
            <person name="Jenkins J."/>
            <person name="Grimwood J."/>
            <person name="Chapman J."/>
            <person name="Prochnik S."/>
            <person name="Shu S."/>
            <person name="Rokhsar D."/>
            <person name="Schmutz J."/>
            <person name="Weigel D."/>
            <person name="Wright S.I."/>
        </authorList>
    </citation>
    <scope>NUCLEOTIDE SEQUENCE [LARGE SCALE GENOMIC DNA]</scope>
    <source>
        <strain evidence="2">cv. Monte Gargano</strain>
    </source>
</reference>
<dbReference type="Proteomes" id="UP000029121">
    <property type="component" value="Unassembled WGS sequence"/>
</dbReference>
<gene>
    <name evidence="1" type="ORF">CARUB_v10024335mg</name>
</gene>
<evidence type="ECO:0000313" key="2">
    <source>
        <dbReference type="Proteomes" id="UP000029121"/>
    </source>
</evidence>
<dbReference type="AlphaFoldDB" id="R0HS26"/>
<organism evidence="1 2">
    <name type="scientific">Capsella rubella</name>
    <dbReference type="NCBI Taxonomy" id="81985"/>
    <lineage>
        <taxon>Eukaryota</taxon>
        <taxon>Viridiplantae</taxon>
        <taxon>Streptophyta</taxon>
        <taxon>Embryophyta</taxon>
        <taxon>Tracheophyta</taxon>
        <taxon>Spermatophyta</taxon>
        <taxon>Magnoliopsida</taxon>
        <taxon>eudicotyledons</taxon>
        <taxon>Gunneridae</taxon>
        <taxon>Pentapetalae</taxon>
        <taxon>rosids</taxon>
        <taxon>malvids</taxon>
        <taxon>Brassicales</taxon>
        <taxon>Brassicaceae</taxon>
        <taxon>Camelineae</taxon>
        <taxon>Capsella</taxon>
    </lineage>
</organism>